<sequence>MRASQKSTHLDDVLAFPAMLCDDVIARQICALGGNGRVMVMIKMTMRVLPMVKMRGSRVVQMLSYWRMAKEGELFNQEAVTSYCF</sequence>
<dbReference type="Proteomes" id="UP000886998">
    <property type="component" value="Unassembled WGS sequence"/>
</dbReference>
<dbReference type="AlphaFoldDB" id="A0A8X7BQ46"/>
<accession>A0A8X7BQ46</accession>
<evidence type="ECO:0000313" key="2">
    <source>
        <dbReference type="Proteomes" id="UP000886998"/>
    </source>
</evidence>
<reference evidence="1" key="1">
    <citation type="submission" date="2020-08" db="EMBL/GenBank/DDBJ databases">
        <title>Multicomponent nature underlies the extraordinary mechanical properties of spider dragline silk.</title>
        <authorList>
            <person name="Kono N."/>
            <person name="Nakamura H."/>
            <person name="Mori M."/>
            <person name="Yoshida Y."/>
            <person name="Ohtoshi R."/>
            <person name="Malay A.D."/>
            <person name="Moran D.A.P."/>
            <person name="Tomita M."/>
            <person name="Numata K."/>
            <person name="Arakawa K."/>
        </authorList>
    </citation>
    <scope>NUCLEOTIDE SEQUENCE</scope>
</reference>
<protein>
    <submittedName>
        <fullName evidence="1">Uncharacterized protein</fullName>
    </submittedName>
</protein>
<comment type="caution">
    <text evidence="1">The sequence shown here is derived from an EMBL/GenBank/DDBJ whole genome shotgun (WGS) entry which is preliminary data.</text>
</comment>
<organism evidence="1 2">
    <name type="scientific">Trichonephila inaurata madagascariensis</name>
    <dbReference type="NCBI Taxonomy" id="2747483"/>
    <lineage>
        <taxon>Eukaryota</taxon>
        <taxon>Metazoa</taxon>
        <taxon>Ecdysozoa</taxon>
        <taxon>Arthropoda</taxon>
        <taxon>Chelicerata</taxon>
        <taxon>Arachnida</taxon>
        <taxon>Araneae</taxon>
        <taxon>Araneomorphae</taxon>
        <taxon>Entelegynae</taxon>
        <taxon>Araneoidea</taxon>
        <taxon>Nephilidae</taxon>
        <taxon>Trichonephila</taxon>
        <taxon>Trichonephila inaurata</taxon>
    </lineage>
</organism>
<dbReference type="EMBL" id="BMAV01000682">
    <property type="protein sequence ID" value="GFY38164.1"/>
    <property type="molecule type" value="Genomic_DNA"/>
</dbReference>
<keyword evidence="2" id="KW-1185">Reference proteome</keyword>
<evidence type="ECO:0000313" key="1">
    <source>
        <dbReference type="EMBL" id="GFY38164.1"/>
    </source>
</evidence>
<dbReference type="OrthoDB" id="10403614at2759"/>
<gene>
    <name evidence="1" type="ORF">TNIN_118011</name>
</gene>
<name>A0A8X7BQ46_9ARAC</name>
<proteinExistence type="predicted"/>